<reference evidence="1 3" key="1">
    <citation type="submission" date="2019-12" db="EMBL/GenBank/DDBJ databases">
        <title>Whole genome shotgun sequence of Streptomyces libani subsp. libani NBRC 13452.</title>
        <authorList>
            <person name="Ichikawa N."/>
            <person name="Kimura A."/>
            <person name="Kitahashi Y."/>
            <person name="Komaki H."/>
            <person name="Tamura T."/>
        </authorList>
    </citation>
    <scope>NUCLEOTIDE SEQUENCE [LARGE SCALE GENOMIC DNA]</scope>
    <source>
        <strain evidence="1 3">NBRC 13452</strain>
    </source>
</reference>
<dbReference type="Proteomes" id="UP000429552">
    <property type="component" value="Unassembled WGS sequence"/>
</dbReference>
<dbReference type="RefSeq" id="WP_159484143.1">
    <property type="nucleotide sequence ID" value="NZ_BLIP01000001.1"/>
</dbReference>
<name>A0A640TA88_STRNI</name>
<keyword evidence="4" id="KW-1185">Reference proteome</keyword>
<dbReference type="EMBL" id="BLIP01000001">
    <property type="protein sequence ID" value="GFE20094.1"/>
    <property type="molecule type" value="Genomic_DNA"/>
</dbReference>
<evidence type="ECO:0000313" key="1">
    <source>
        <dbReference type="EMBL" id="GFE20094.1"/>
    </source>
</evidence>
<protein>
    <submittedName>
        <fullName evidence="1">Uncharacterized protein</fullName>
    </submittedName>
</protein>
<reference evidence="2 4" key="2">
    <citation type="submission" date="2022-12" db="EMBL/GenBank/DDBJ databases">
        <authorList>
            <person name="Ruckert C."/>
            <person name="Busche T."/>
            <person name="Kalinowski J."/>
            <person name="Wittmann C."/>
        </authorList>
    </citation>
    <scope>NUCLEOTIDE SEQUENCE [LARGE SCALE GENOMIC DNA]</scope>
    <source>
        <strain evidence="2 4">DSM 40555</strain>
    </source>
</reference>
<sequence length="89" mass="10054">MTARDGLIRYAATTRTVTADGLAPYLDRLEAEARADERKRVAHEIHRADRPTFPSGERPDLIVNTLRNIHVRIASDGADAPYWTPEKEK</sequence>
<evidence type="ECO:0000313" key="4">
    <source>
        <dbReference type="Proteomes" id="UP001210609"/>
    </source>
</evidence>
<evidence type="ECO:0000313" key="3">
    <source>
        <dbReference type="Proteomes" id="UP000429552"/>
    </source>
</evidence>
<dbReference type="AlphaFoldDB" id="A0A640TA88"/>
<gene>
    <name evidence="1" type="ORF">Sliba_05470</name>
    <name evidence="2" type="ORF">STRLI_000617</name>
</gene>
<accession>A0A640TA88</accession>
<evidence type="ECO:0000313" key="2">
    <source>
        <dbReference type="EMBL" id="WAT94945.1"/>
    </source>
</evidence>
<organism evidence="1 3">
    <name type="scientific">Streptomyces nigrescens</name>
    <dbReference type="NCBI Taxonomy" id="1920"/>
    <lineage>
        <taxon>Bacteria</taxon>
        <taxon>Bacillati</taxon>
        <taxon>Actinomycetota</taxon>
        <taxon>Actinomycetes</taxon>
        <taxon>Kitasatosporales</taxon>
        <taxon>Streptomycetaceae</taxon>
        <taxon>Streptomyces</taxon>
    </lineage>
</organism>
<dbReference type="EMBL" id="CP114202">
    <property type="protein sequence ID" value="WAT94945.1"/>
    <property type="molecule type" value="Genomic_DNA"/>
</dbReference>
<dbReference type="Proteomes" id="UP001210609">
    <property type="component" value="Chromosome"/>
</dbReference>
<proteinExistence type="predicted"/>